<reference evidence="2 3" key="1">
    <citation type="journal article" date="2015" name="Stand. Genomic Sci.">
        <title>Genomic Encyclopedia of Bacterial and Archaeal Type Strains, Phase III: the genomes of soil and plant-associated and newly described type strains.</title>
        <authorList>
            <person name="Whitman W.B."/>
            <person name="Woyke T."/>
            <person name="Klenk H.P."/>
            <person name="Zhou Y."/>
            <person name="Lilburn T.G."/>
            <person name="Beck B.J."/>
            <person name="De Vos P."/>
            <person name="Vandamme P."/>
            <person name="Eisen J.A."/>
            <person name="Garrity G."/>
            <person name="Hugenholtz P."/>
            <person name="Kyrpides N.C."/>
        </authorList>
    </citation>
    <scope>NUCLEOTIDE SEQUENCE [LARGE SCALE GENOMIC DNA]</scope>
    <source>
        <strain evidence="2 3">VKM Ac-2538</strain>
    </source>
</reference>
<keyword evidence="1" id="KW-0812">Transmembrane</keyword>
<sequence>MSRVIPAARIVDATAVDEELPTRRLNVLRFGYAFMGVGLAIVKWPLIQNAHSLPVMEGVVACLLTAMSLLAFLGLRYPVRMLPILLFEVTWKVIWIAAVAIPHLVSDDLNAATREMLFNCSFVVVIVAVIPWRYTWRRYVQTPGDAWR</sequence>
<gene>
    <name evidence="2" type="ORF">EV644_104172</name>
</gene>
<dbReference type="EMBL" id="SLWM01000004">
    <property type="protein sequence ID" value="TCO25668.1"/>
    <property type="molecule type" value="Genomic_DNA"/>
</dbReference>
<comment type="caution">
    <text evidence="2">The sequence shown here is derived from an EMBL/GenBank/DDBJ whole genome shotgun (WGS) entry which is preliminary data.</text>
</comment>
<feature type="transmembrane region" description="Helical" evidence="1">
    <location>
        <begin position="116"/>
        <end position="134"/>
    </location>
</feature>
<accession>A0ABY2BMY6</accession>
<dbReference type="Proteomes" id="UP000295818">
    <property type="component" value="Unassembled WGS sequence"/>
</dbReference>
<organism evidence="2 3">
    <name type="scientific">Kribbella orskensis</name>
    <dbReference type="NCBI Taxonomy" id="2512216"/>
    <lineage>
        <taxon>Bacteria</taxon>
        <taxon>Bacillati</taxon>
        <taxon>Actinomycetota</taxon>
        <taxon>Actinomycetes</taxon>
        <taxon>Propionibacteriales</taxon>
        <taxon>Kribbellaceae</taxon>
        <taxon>Kribbella</taxon>
    </lineage>
</organism>
<name>A0ABY2BMY6_9ACTN</name>
<evidence type="ECO:0000256" key="1">
    <source>
        <dbReference type="SAM" id="Phobius"/>
    </source>
</evidence>
<evidence type="ECO:0000313" key="2">
    <source>
        <dbReference type="EMBL" id="TCO25668.1"/>
    </source>
</evidence>
<feature type="transmembrane region" description="Helical" evidence="1">
    <location>
        <begin position="30"/>
        <end position="47"/>
    </location>
</feature>
<keyword evidence="1" id="KW-1133">Transmembrane helix</keyword>
<keyword evidence="3" id="KW-1185">Reference proteome</keyword>
<proteinExistence type="predicted"/>
<feature type="transmembrane region" description="Helical" evidence="1">
    <location>
        <begin position="53"/>
        <end position="75"/>
    </location>
</feature>
<feature type="transmembrane region" description="Helical" evidence="1">
    <location>
        <begin position="82"/>
        <end position="104"/>
    </location>
</feature>
<protein>
    <submittedName>
        <fullName evidence="2">Uncharacterized protein</fullName>
    </submittedName>
</protein>
<evidence type="ECO:0000313" key="3">
    <source>
        <dbReference type="Proteomes" id="UP000295818"/>
    </source>
</evidence>
<dbReference type="RefSeq" id="WP_132188514.1">
    <property type="nucleotide sequence ID" value="NZ_SLWM01000004.1"/>
</dbReference>
<keyword evidence="1" id="KW-0472">Membrane</keyword>